<dbReference type="AlphaFoldDB" id="A0A140DMA5"/>
<name>A0A140DMA5_CLOBE</name>
<dbReference type="SUPFAM" id="SSF53756">
    <property type="entry name" value="UDP-Glycosyltransferase/glycogen phosphorylase"/>
    <property type="match status" value="1"/>
</dbReference>
<accession>A0A140DMA5</accession>
<evidence type="ECO:0000313" key="2">
    <source>
        <dbReference type="Proteomes" id="UP000031866"/>
    </source>
</evidence>
<reference evidence="2" key="1">
    <citation type="submission" date="2014-12" db="EMBL/GenBank/DDBJ databases">
        <title>Genome sequence of Clostridium beijerinckii strain 59B.</title>
        <authorList>
            <person name="Little G.T."/>
            <person name="Minton N.P."/>
        </authorList>
    </citation>
    <scope>NUCLEOTIDE SEQUENCE [LARGE SCALE GENOMIC DNA]</scope>
    <source>
        <strain evidence="2">59B</strain>
    </source>
</reference>
<dbReference type="InterPro" id="IPR002213">
    <property type="entry name" value="UDP_glucos_trans"/>
</dbReference>
<dbReference type="EMBL" id="CP010086">
    <property type="protein sequence ID" value="AMK50374.1"/>
    <property type="molecule type" value="Genomic_DNA"/>
</dbReference>
<dbReference type="Proteomes" id="UP000031866">
    <property type="component" value="Chromosome"/>
</dbReference>
<dbReference type="STRING" id="1520.LF65_06085"/>
<sequence>MKGAGIRIPIHRWSAPNIQLAIRNIIKDTSYKENINTLKKLLESSYGKKNSALAIWDYIINELN</sequence>
<organism evidence="1 2">
    <name type="scientific">Clostridium beijerinckii</name>
    <name type="common">Clostridium MP</name>
    <dbReference type="NCBI Taxonomy" id="1520"/>
    <lineage>
        <taxon>Bacteria</taxon>
        <taxon>Bacillati</taxon>
        <taxon>Bacillota</taxon>
        <taxon>Clostridia</taxon>
        <taxon>Eubacteriales</taxon>
        <taxon>Clostridiaceae</taxon>
        <taxon>Clostridium</taxon>
    </lineage>
</organism>
<dbReference type="KEGG" id="cbei:LF65_06085"/>
<protein>
    <submittedName>
        <fullName evidence="1">Uncharacterized protein</fullName>
    </submittedName>
</protein>
<proteinExistence type="predicted"/>
<dbReference type="Pfam" id="PF00201">
    <property type="entry name" value="UDPGT"/>
    <property type="match status" value="1"/>
</dbReference>
<evidence type="ECO:0000313" key="1">
    <source>
        <dbReference type="EMBL" id="AMK50374.1"/>
    </source>
</evidence>
<gene>
    <name evidence="1" type="ORF">LF65_06085</name>
</gene>
<dbReference type="GO" id="GO:0008194">
    <property type="term" value="F:UDP-glycosyltransferase activity"/>
    <property type="evidence" value="ECO:0007669"/>
    <property type="project" value="InterPro"/>
</dbReference>